<dbReference type="InterPro" id="IPR036045">
    <property type="entry name" value="Sec1-like_sf"/>
</dbReference>
<dbReference type="Proteomes" id="UP000195521">
    <property type="component" value="Unassembled WGS sequence"/>
</dbReference>
<dbReference type="Gene3D" id="3.90.830.10">
    <property type="entry name" value="Syntaxin Binding Protein 1, Chain A, domain 2"/>
    <property type="match status" value="2"/>
</dbReference>
<dbReference type="RefSeq" id="XP_028544475.1">
    <property type="nucleotide sequence ID" value="XM_028688674.1"/>
</dbReference>
<comment type="similarity">
    <text evidence="1">Belongs to the STXBP/unc-18/SEC1 family.</text>
</comment>
<proteinExistence type="inferred from homology"/>
<dbReference type="OrthoDB" id="2228at2759"/>
<dbReference type="InterPro" id="IPR027482">
    <property type="entry name" value="Sec1-like_dom2"/>
</dbReference>
<comment type="caution">
    <text evidence="2">The sequence shown here is derived from an EMBL/GenBank/DDBJ whole genome shotgun (WGS) entry which is preliminary data.</text>
</comment>
<evidence type="ECO:0000313" key="2">
    <source>
        <dbReference type="EMBL" id="GAW81886.1"/>
    </source>
</evidence>
<dbReference type="GeneID" id="39748618"/>
<dbReference type="Gene3D" id="3.40.50.2060">
    <property type="match status" value="1"/>
</dbReference>
<dbReference type="Pfam" id="PF00995">
    <property type="entry name" value="Sec1"/>
    <property type="match status" value="1"/>
</dbReference>
<dbReference type="InterPro" id="IPR043127">
    <property type="entry name" value="Sec-1-like_dom3a"/>
</dbReference>
<dbReference type="Gene3D" id="3.40.50.1910">
    <property type="match status" value="2"/>
</dbReference>
<dbReference type="EMBL" id="BDQF01000012">
    <property type="protein sequence ID" value="GAW81886.1"/>
    <property type="molecule type" value="Genomic_DNA"/>
</dbReference>
<dbReference type="OMA" id="PFTRPHT"/>
<evidence type="ECO:0000313" key="3">
    <source>
        <dbReference type="Proteomes" id="UP000195521"/>
    </source>
</evidence>
<dbReference type="Gene3D" id="1.25.40.60">
    <property type="match status" value="1"/>
</dbReference>
<keyword evidence="3" id="KW-1185">Reference proteome</keyword>
<dbReference type="PIRSF" id="PIRSF005715">
    <property type="entry name" value="VPS45_Sec1"/>
    <property type="match status" value="1"/>
</dbReference>
<dbReference type="InterPro" id="IPR043154">
    <property type="entry name" value="Sec-1-like_dom1"/>
</dbReference>
<dbReference type="AlphaFoldDB" id="A0A1Y1JH85"/>
<evidence type="ECO:0000256" key="1">
    <source>
        <dbReference type="ARBA" id="ARBA00009884"/>
    </source>
</evidence>
<name>A0A1Y1JH85_PLAGO</name>
<dbReference type="PANTHER" id="PTHR11679">
    <property type="entry name" value="VESICLE PROTEIN SORTING-ASSOCIATED"/>
    <property type="match status" value="1"/>
</dbReference>
<accession>A0A1Y1JH85</accession>
<organism evidence="2 3">
    <name type="scientific">Plasmodium gonderi</name>
    <dbReference type="NCBI Taxonomy" id="77519"/>
    <lineage>
        <taxon>Eukaryota</taxon>
        <taxon>Sar</taxon>
        <taxon>Alveolata</taxon>
        <taxon>Apicomplexa</taxon>
        <taxon>Aconoidasida</taxon>
        <taxon>Haemosporida</taxon>
        <taxon>Plasmodiidae</taxon>
        <taxon>Plasmodium</taxon>
        <taxon>Plasmodium (Plasmodium)</taxon>
    </lineage>
</organism>
<dbReference type="GO" id="GO:0016192">
    <property type="term" value="P:vesicle-mediated transport"/>
    <property type="evidence" value="ECO:0007669"/>
    <property type="project" value="InterPro"/>
</dbReference>
<dbReference type="InterPro" id="IPR001619">
    <property type="entry name" value="Sec1-like"/>
</dbReference>
<dbReference type="SUPFAM" id="SSF56815">
    <property type="entry name" value="Sec1/munc18-like (SM) proteins"/>
    <property type="match status" value="1"/>
</dbReference>
<gene>
    <name evidence="2" type="ORF">PGO_113400</name>
</gene>
<protein>
    <submittedName>
        <fullName evidence="2">Syntaxin binding protein</fullName>
    </submittedName>
</protein>
<reference evidence="3" key="1">
    <citation type="submission" date="2017-04" db="EMBL/GenBank/DDBJ databases">
        <title>Plasmodium gonderi genome.</title>
        <authorList>
            <person name="Arisue N."/>
            <person name="Honma H."/>
            <person name="Kawai S."/>
            <person name="Tougan T."/>
            <person name="Tanabe K."/>
            <person name="Horii T."/>
        </authorList>
    </citation>
    <scope>NUCLEOTIDE SEQUENCE [LARGE SCALE GENOMIC DNA]</scope>
    <source>
        <strain evidence="3">ATCC 30045</strain>
    </source>
</reference>
<sequence>MSLKENCKERVLSVIEKITEVSKYVVMVVDKKAYRILSMICKDEELLEMGVSLIELIDAKRSRLQDFDCLYFISSNVEVVEMMLSDFREEKNAKYKNVHILFTSNVGDRNREILDIIATSDFILKKIKSCACINIHFFAYESRIFYFDNNLNLYDYYPLKKSTILHDLSLQLLSVCSCLKSNPHIRFQNSPLCRKFAEIFYNSMNNSTACQGYNNNDDDVILILDRSIDCSILFIHDYSYQSLCYDILQIKTYHEVSEEEGHMENEENETRYGHKKQRNVNIGEGAHCVSFEITNNDQRKEEKKAILSEDDSLWFKYRHAHIQEVNEMIKNEISSFTEKNALVKIKKKNVLNPNEALHALRSLPQYETMIEQYWLHVYMCDNCFQVLQKRNIVDIGMVEQDICCNVDNYGKELSHSKNFASINSIISSNNYEQEEKARLILLYFINYENLNEDDKIKMMETAELGLFMQKFIVEFLKLKLHCEKTHHYNHHPMDEHSSSTTKIFHVLDKNKKKIKYYKNVAKNSKYELSRHEPNIKDIIIEMHHDTLNKALFPFVDNNRKMDDSPEKNISSVKKQNVTRGTVWEFKTEENNPMQIGNKKKIILFIIGGITFPEIRQIYELSEQLHVDIYLGGTSLLTSGVLFDQFKKIPSF</sequence>